<name>A0A9Q1RBQ4_9SOLA</name>
<reference evidence="3" key="1">
    <citation type="journal article" date="2023" name="Proc. Natl. Acad. Sci. U.S.A.">
        <title>Genomic and structural basis for evolution of tropane alkaloid biosynthesis.</title>
        <authorList>
            <person name="Wanga Y.-J."/>
            <person name="Taina T."/>
            <person name="Yua J.-Y."/>
            <person name="Lia J."/>
            <person name="Xua B."/>
            <person name="Chenc J."/>
            <person name="D'Auriad J.C."/>
            <person name="Huanga J.-P."/>
            <person name="Huanga S.-X."/>
        </authorList>
    </citation>
    <scope>NUCLEOTIDE SEQUENCE [LARGE SCALE GENOMIC DNA]</scope>
    <source>
        <strain evidence="3">cv. KIB-2019</strain>
    </source>
</reference>
<dbReference type="PANTHER" id="PTHR33233">
    <property type="entry name" value="ENDONUCLEASE/EXONUCLEASE/PHOSPHATASE"/>
    <property type="match status" value="1"/>
</dbReference>
<evidence type="ECO:0000313" key="2">
    <source>
        <dbReference type="EMBL" id="KAJ8547700.1"/>
    </source>
</evidence>
<dbReference type="EMBL" id="JAJAGQ010000012">
    <property type="protein sequence ID" value="KAJ8547700.1"/>
    <property type="molecule type" value="Genomic_DNA"/>
</dbReference>
<protein>
    <recommendedName>
        <fullName evidence="1">DUF4283 domain-containing protein</fullName>
    </recommendedName>
</protein>
<accession>A0A9Q1RBQ4</accession>
<dbReference type="AlphaFoldDB" id="A0A9Q1RBQ4"/>
<feature type="domain" description="DUF4283" evidence="1">
    <location>
        <begin position="16"/>
        <end position="96"/>
    </location>
</feature>
<organism evidence="2 3">
    <name type="scientific">Anisodus acutangulus</name>
    <dbReference type="NCBI Taxonomy" id="402998"/>
    <lineage>
        <taxon>Eukaryota</taxon>
        <taxon>Viridiplantae</taxon>
        <taxon>Streptophyta</taxon>
        <taxon>Embryophyta</taxon>
        <taxon>Tracheophyta</taxon>
        <taxon>Spermatophyta</taxon>
        <taxon>Magnoliopsida</taxon>
        <taxon>eudicotyledons</taxon>
        <taxon>Gunneridae</taxon>
        <taxon>Pentapetalae</taxon>
        <taxon>asterids</taxon>
        <taxon>lamiids</taxon>
        <taxon>Solanales</taxon>
        <taxon>Solanaceae</taxon>
        <taxon>Solanoideae</taxon>
        <taxon>Hyoscyameae</taxon>
        <taxon>Anisodus</taxon>
    </lineage>
</organism>
<gene>
    <name evidence="2" type="ORF">K7X08_011286</name>
</gene>
<proteinExistence type="predicted"/>
<keyword evidence="3" id="KW-1185">Reference proteome</keyword>
<evidence type="ECO:0000313" key="3">
    <source>
        <dbReference type="Proteomes" id="UP001152561"/>
    </source>
</evidence>
<dbReference type="PANTHER" id="PTHR33233:SF17">
    <property type="entry name" value="DUF4283 DOMAIN-CONTAINING PROTEIN"/>
    <property type="match status" value="1"/>
</dbReference>
<dbReference type="Pfam" id="PF14111">
    <property type="entry name" value="DUF4283"/>
    <property type="match status" value="1"/>
</dbReference>
<dbReference type="Proteomes" id="UP001152561">
    <property type="component" value="Unassembled WGS sequence"/>
</dbReference>
<sequence length="175" mass="20562">MAQLEQDEVEKEIQIWVSAQIVYVIGETPGYNYMLKFVNQNWNKVASPDEFLHEEGYYVLKFQSIEDMHEVLYSGPYTINNKPIILKPWTVDFDLHQEFPNEIPLWITLHNFPMSCWSYQLLSRIASLIGKPLFADECTFKKKRISYARILIEVNITRPLPDEVGVCEPNGRQFE</sequence>
<comment type="caution">
    <text evidence="2">The sequence shown here is derived from an EMBL/GenBank/DDBJ whole genome shotgun (WGS) entry which is preliminary data.</text>
</comment>
<evidence type="ECO:0000259" key="1">
    <source>
        <dbReference type="Pfam" id="PF14111"/>
    </source>
</evidence>
<dbReference type="InterPro" id="IPR025558">
    <property type="entry name" value="DUF4283"/>
</dbReference>
<dbReference type="OrthoDB" id="1939300at2759"/>